<comment type="caution">
    <text evidence="3">The sequence shown here is derived from an EMBL/GenBank/DDBJ whole genome shotgun (WGS) entry which is preliminary data.</text>
</comment>
<dbReference type="Pfam" id="PF08671">
    <property type="entry name" value="SinI"/>
    <property type="match status" value="1"/>
</dbReference>
<accession>A0A3N5C4J2</accession>
<dbReference type="PROSITE" id="PS51500">
    <property type="entry name" value="SIN"/>
    <property type="match status" value="1"/>
</dbReference>
<gene>
    <name evidence="3" type="ORF">EDC24_1539</name>
</gene>
<evidence type="ECO:0000313" key="3">
    <source>
        <dbReference type="EMBL" id="RPF54342.1"/>
    </source>
</evidence>
<dbReference type="EMBL" id="RKRF01000008">
    <property type="protein sequence ID" value="RPF54342.1"/>
    <property type="molecule type" value="Genomic_DNA"/>
</dbReference>
<feature type="transmembrane region" description="Helical" evidence="1">
    <location>
        <begin position="21"/>
        <end position="42"/>
    </location>
</feature>
<dbReference type="SUPFAM" id="SSF47406">
    <property type="entry name" value="SinR repressor dimerisation domain-like"/>
    <property type="match status" value="1"/>
</dbReference>
<dbReference type="InterPro" id="IPR010981">
    <property type="entry name" value="SinR/SinI_dimer_dom"/>
</dbReference>
<dbReference type="GO" id="GO:0006355">
    <property type="term" value="P:regulation of DNA-templated transcription"/>
    <property type="evidence" value="ECO:0007669"/>
    <property type="project" value="InterPro"/>
</dbReference>
<evidence type="ECO:0000256" key="1">
    <source>
        <dbReference type="SAM" id="Phobius"/>
    </source>
</evidence>
<reference evidence="3 4" key="1">
    <citation type="submission" date="2018-11" db="EMBL/GenBank/DDBJ databases">
        <title>Genomic Encyclopedia of Type Strains, Phase IV (KMG-IV): sequencing the most valuable type-strain genomes for metagenomic binning, comparative biology and taxonomic classification.</title>
        <authorList>
            <person name="Goeker M."/>
        </authorList>
    </citation>
    <scope>NUCLEOTIDE SEQUENCE [LARGE SCALE GENOMIC DNA]</scope>
    <source>
        <strain evidence="3 4">DSM 18090</strain>
    </source>
</reference>
<keyword evidence="1" id="KW-0812">Transmembrane</keyword>
<protein>
    <submittedName>
        <fullName evidence="3">Anti-repressor SinI</fullName>
    </submittedName>
</protein>
<dbReference type="Proteomes" id="UP000276443">
    <property type="component" value="Unassembled WGS sequence"/>
</dbReference>
<evidence type="ECO:0000313" key="4">
    <source>
        <dbReference type="Proteomes" id="UP000276443"/>
    </source>
</evidence>
<dbReference type="GO" id="GO:0046983">
    <property type="term" value="F:protein dimerization activity"/>
    <property type="evidence" value="ECO:0007669"/>
    <property type="project" value="InterPro"/>
</dbReference>
<keyword evidence="4" id="KW-1185">Reference proteome</keyword>
<name>A0A3N5C4J2_9BACI</name>
<proteinExistence type="predicted"/>
<keyword evidence="1" id="KW-1133">Transmembrane helix</keyword>
<organism evidence="3 4">
    <name type="scientific">Aquisalibacillus elongatus</name>
    <dbReference type="NCBI Taxonomy" id="485577"/>
    <lineage>
        <taxon>Bacteria</taxon>
        <taxon>Bacillati</taxon>
        <taxon>Bacillota</taxon>
        <taxon>Bacilli</taxon>
        <taxon>Bacillales</taxon>
        <taxon>Bacillaceae</taxon>
        <taxon>Aquisalibacillus</taxon>
    </lineage>
</organism>
<dbReference type="AlphaFoldDB" id="A0A3N5C4J2"/>
<feature type="domain" description="Sin" evidence="2">
    <location>
        <begin position="41"/>
        <end position="79"/>
    </location>
</feature>
<evidence type="ECO:0000259" key="2">
    <source>
        <dbReference type="PROSITE" id="PS51500"/>
    </source>
</evidence>
<dbReference type="InterPro" id="IPR036281">
    <property type="entry name" value="SinR/SinI_dimer_dom_sf"/>
</dbReference>
<keyword evidence="1" id="KW-0472">Membrane</keyword>
<sequence length="82" mass="9461">MQYKGKPFEKKGRKASGLRGLPMIALLPHLFGGGNMVTMTYYEKGTPKQLDRDWVILMKKAKEMGISKREIRNFLDQNRPGY</sequence>